<gene>
    <name evidence="2" type="ORF">EV644_14132</name>
</gene>
<comment type="caution">
    <text evidence="2">The sequence shown here is derived from an EMBL/GenBank/DDBJ whole genome shotgun (WGS) entry which is preliminary data.</text>
</comment>
<reference evidence="2 3" key="1">
    <citation type="journal article" date="2015" name="Stand. Genomic Sci.">
        <title>Genomic Encyclopedia of Bacterial and Archaeal Type Strains, Phase III: the genomes of soil and plant-associated and newly described type strains.</title>
        <authorList>
            <person name="Whitman W.B."/>
            <person name="Woyke T."/>
            <person name="Klenk H.P."/>
            <person name="Zhou Y."/>
            <person name="Lilburn T.G."/>
            <person name="Beck B.J."/>
            <person name="De Vos P."/>
            <person name="Vandamme P."/>
            <person name="Eisen J.A."/>
            <person name="Garrity G."/>
            <person name="Hugenholtz P."/>
            <person name="Kyrpides N.C."/>
        </authorList>
    </citation>
    <scope>NUCLEOTIDE SEQUENCE [LARGE SCALE GENOMIC DNA]</scope>
    <source>
        <strain evidence="2 3">VKM Ac-2538</strain>
    </source>
</reference>
<evidence type="ECO:0000313" key="2">
    <source>
        <dbReference type="EMBL" id="TCO09086.1"/>
    </source>
</evidence>
<dbReference type="EMBL" id="SLWM01000041">
    <property type="protein sequence ID" value="TCO09086.1"/>
    <property type="molecule type" value="Genomic_DNA"/>
</dbReference>
<keyword evidence="3" id="KW-1185">Reference proteome</keyword>
<organism evidence="2 3">
    <name type="scientific">Kribbella orskensis</name>
    <dbReference type="NCBI Taxonomy" id="2512216"/>
    <lineage>
        <taxon>Bacteria</taxon>
        <taxon>Bacillati</taxon>
        <taxon>Actinomycetota</taxon>
        <taxon>Actinomycetes</taxon>
        <taxon>Propionibacteriales</taxon>
        <taxon>Kribbellaceae</taxon>
        <taxon>Kribbella</taxon>
    </lineage>
</organism>
<evidence type="ECO:0000256" key="1">
    <source>
        <dbReference type="SAM" id="Phobius"/>
    </source>
</evidence>
<sequence>MRTVVGTMTQSPSVSLPTTPSLSQSVVVNLESMTSPREFALNESMARLRSMLGSGRRRVVLILCGLLVLCVISVYLTARRGGDESAIGLLPDDAAVVEAWPGATKLDRLPDEVSRMYERDSMILSVRLADRSELVVTASDYAGPVRAWLASKIFSPGWNGVYWDYPQRHPAEGLPSAATPPASRLVGFECPDDGGGSLECNRWVLWWKRGRGIWVVQWNSRKWATTTEALAVMSPLWKR</sequence>
<keyword evidence="1" id="KW-0472">Membrane</keyword>
<proteinExistence type="predicted"/>
<feature type="transmembrane region" description="Helical" evidence="1">
    <location>
        <begin position="59"/>
        <end position="78"/>
    </location>
</feature>
<keyword evidence="1" id="KW-0812">Transmembrane</keyword>
<keyword evidence="1" id="KW-1133">Transmembrane helix</keyword>
<name>A0ABY2B6M3_9ACTN</name>
<accession>A0ABY2B6M3</accession>
<dbReference type="Proteomes" id="UP000295818">
    <property type="component" value="Unassembled WGS sequence"/>
</dbReference>
<evidence type="ECO:0000313" key="3">
    <source>
        <dbReference type="Proteomes" id="UP000295818"/>
    </source>
</evidence>
<protein>
    <submittedName>
        <fullName evidence="2">Uncharacterized protein</fullName>
    </submittedName>
</protein>